<dbReference type="AlphaFoldDB" id="A0A1H8TTU7"/>
<dbReference type="STRING" id="310780.SAMN05216267_105822"/>
<gene>
    <name evidence="1" type="ORF">SAMN05216267_105822</name>
</gene>
<protein>
    <submittedName>
        <fullName evidence="1">Uncharacterized protein</fullName>
    </submittedName>
</protein>
<proteinExistence type="predicted"/>
<reference evidence="1 2" key="1">
    <citation type="submission" date="2016-10" db="EMBL/GenBank/DDBJ databases">
        <authorList>
            <person name="de Groot N.N."/>
        </authorList>
    </citation>
    <scope>NUCLEOTIDE SEQUENCE [LARGE SCALE GENOMIC DNA]</scope>
    <source>
        <strain evidence="1 2">CGMCC 4.2026</strain>
    </source>
</reference>
<evidence type="ECO:0000313" key="2">
    <source>
        <dbReference type="Proteomes" id="UP000181951"/>
    </source>
</evidence>
<dbReference type="Proteomes" id="UP000181951">
    <property type="component" value="Unassembled WGS sequence"/>
</dbReference>
<evidence type="ECO:0000313" key="1">
    <source>
        <dbReference type="EMBL" id="SEO94266.1"/>
    </source>
</evidence>
<accession>A0A1H8TTU7</accession>
<name>A0A1H8TTU7_9ACTN</name>
<organism evidence="1 2">
    <name type="scientific">Actinacidiphila rubida</name>
    <dbReference type="NCBI Taxonomy" id="310780"/>
    <lineage>
        <taxon>Bacteria</taxon>
        <taxon>Bacillati</taxon>
        <taxon>Actinomycetota</taxon>
        <taxon>Actinomycetes</taxon>
        <taxon>Kitasatosporales</taxon>
        <taxon>Streptomycetaceae</taxon>
        <taxon>Actinacidiphila</taxon>
    </lineage>
</organism>
<dbReference type="EMBL" id="FODD01000058">
    <property type="protein sequence ID" value="SEO94266.1"/>
    <property type="molecule type" value="Genomic_DNA"/>
</dbReference>
<sequence length="47" mass="4855">MNQVPHVTLNNGVESLLDLQRQHQAAVVETRCVAAAGGDVVAADEAG</sequence>
<dbReference type="RefSeq" id="WP_176735583.1">
    <property type="nucleotide sequence ID" value="NZ_FODD01000058.1"/>
</dbReference>
<keyword evidence="2" id="KW-1185">Reference proteome</keyword>